<dbReference type="InterPro" id="IPR032466">
    <property type="entry name" value="Metal_Hydrolase"/>
</dbReference>
<dbReference type="PANTHER" id="PTHR11113:SF6">
    <property type="entry name" value="ADENINE DEAMINASE YERA-RELATED"/>
    <property type="match status" value="1"/>
</dbReference>
<reference evidence="7 8" key="1">
    <citation type="submission" date="2018-04" db="EMBL/GenBank/DDBJ databases">
        <title>Genomic Encyclopedia of Archaeal and Bacterial Type Strains, Phase II (KMG-II): from individual species to whole genera.</title>
        <authorList>
            <person name="Goeker M."/>
        </authorList>
    </citation>
    <scope>NUCLEOTIDE SEQUENCE [LARGE SCALE GENOMIC DNA]</scope>
    <source>
        <strain evidence="7 8">DSM 45787</strain>
    </source>
</reference>
<comment type="catalytic activity">
    <reaction evidence="4">
        <text>adenine + H2O + H(+) = hypoxanthine + NH4(+)</text>
        <dbReference type="Rhea" id="RHEA:23688"/>
        <dbReference type="ChEBI" id="CHEBI:15377"/>
        <dbReference type="ChEBI" id="CHEBI:15378"/>
        <dbReference type="ChEBI" id="CHEBI:16708"/>
        <dbReference type="ChEBI" id="CHEBI:17368"/>
        <dbReference type="ChEBI" id="CHEBI:28938"/>
        <dbReference type="EC" id="3.5.4.2"/>
    </reaction>
</comment>
<comment type="caution">
    <text evidence="7">The sequence shown here is derived from an EMBL/GenBank/DDBJ whole genome shotgun (WGS) entry which is preliminary data.</text>
</comment>
<dbReference type="AlphaFoldDB" id="A0A2T6B3J8"/>
<dbReference type="OrthoDB" id="9775607at2"/>
<gene>
    <name evidence="7" type="ORF">C8P63_13628</name>
</gene>
<dbReference type="PANTHER" id="PTHR11113">
    <property type="entry name" value="N-ACETYLGLUCOSAMINE-6-PHOSPHATE DEACETYLASE"/>
    <property type="match status" value="1"/>
</dbReference>
<proteinExistence type="inferred from homology"/>
<accession>A0A2T6B3J8</accession>
<dbReference type="GO" id="GO:0000034">
    <property type="term" value="F:adenine deaminase activity"/>
    <property type="evidence" value="ECO:0007669"/>
    <property type="project" value="UniProtKB-EC"/>
</dbReference>
<name>A0A2T6B3J8_9BACL</name>
<dbReference type="SUPFAM" id="SSF51556">
    <property type="entry name" value="Metallo-dependent hydrolases"/>
    <property type="match status" value="1"/>
</dbReference>
<dbReference type="InterPro" id="IPR011059">
    <property type="entry name" value="Metal-dep_hydrolase_composite"/>
</dbReference>
<dbReference type="EC" id="3.5.4.2" evidence="2"/>
<dbReference type="EMBL" id="QBKR01000036">
    <property type="protein sequence ID" value="PTX50646.1"/>
    <property type="molecule type" value="Genomic_DNA"/>
</dbReference>
<evidence type="ECO:0000313" key="7">
    <source>
        <dbReference type="EMBL" id="PTX50646.1"/>
    </source>
</evidence>
<evidence type="ECO:0000256" key="1">
    <source>
        <dbReference type="ARBA" id="ARBA00006773"/>
    </source>
</evidence>
<evidence type="ECO:0000256" key="2">
    <source>
        <dbReference type="ARBA" id="ARBA00012782"/>
    </source>
</evidence>
<feature type="domain" description="Amidohydrolase-related" evidence="5">
    <location>
        <begin position="78"/>
        <end position="358"/>
    </location>
</feature>
<sequence>MAANIREQSLEPLIQTATGKRTPTRVLAGGDVFNVFTGDLERADVALCDNRIAYVGDLKQAGIQPANPASVIDVSGKVLVPGYIEPHAHPFLLYNPVTLAREVVKRGTTTLINDNLFFFSRMKMEEWSRLLRKLNKLPVKMFWWARLDAQARLPESREPLFDEERVMEELSRPAVLQAGELTDWVPLLEAEEKRVRWVEESRKKGIRVEGHAPGASRRTLACLAAAGVTGDHESITAEEVWDRLRLGYMTTLRHSSLRPDLPELIQGLMKGNREVPWHRLMMTTDGPTPPYLKKGFVDYLIRTAIEAGCPPARAYQMATVNPAVYYRLDEHLGAIAPGRVADINVLDSLEEPDPVQVVAEGEPVAKEGHLLVNGPEVDWKGYSSLKHRWNAGLCSEHLAHLPKGSGGRVPVIHLLNPVITKMEWEDVTSHGIRPFHAPGEEDLLVALVDREGKWMTKSLIRGFGKNIDGLASTYNGSEDLLLFGRDPEAMARAGNRALEQGGAITWVQGREEVYNLPLPLGGKTSLLHMEELIPRTEDLVRKLKEFGHPFHDPVYTFLFLSSTHLPQVRLTAGGLVRVKDKKVLVLPDRLEST</sequence>
<organism evidence="7 8">
    <name type="scientific">Melghirimyces profundicolus</name>
    <dbReference type="NCBI Taxonomy" id="1242148"/>
    <lineage>
        <taxon>Bacteria</taxon>
        <taxon>Bacillati</taxon>
        <taxon>Bacillota</taxon>
        <taxon>Bacilli</taxon>
        <taxon>Bacillales</taxon>
        <taxon>Thermoactinomycetaceae</taxon>
        <taxon>Melghirimyces</taxon>
    </lineage>
</organism>
<dbReference type="RefSeq" id="WP_108026273.1">
    <property type="nucleotide sequence ID" value="NZ_QBKR01000036.1"/>
</dbReference>
<feature type="domain" description="Adenine deaminase C-terminal" evidence="6">
    <location>
        <begin position="419"/>
        <end position="581"/>
    </location>
</feature>
<evidence type="ECO:0000259" key="5">
    <source>
        <dbReference type="Pfam" id="PF01979"/>
    </source>
</evidence>
<keyword evidence="3" id="KW-0378">Hydrolase</keyword>
<dbReference type="SUPFAM" id="SSF51338">
    <property type="entry name" value="Composite domain of metallo-dependent hydrolases"/>
    <property type="match status" value="1"/>
</dbReference>
<comment type="similarity">
    <text evidence="1">Belongs to the metallo-dependent hydrolases superfamily. Adenine deaminase family.</text>
</comment>
<evidence type="ECO:0000256" key="3">
    <source>
        <dbReference type="ARBA" id="ARBA00022801"/>
    </source>
</evidence>
<dbReference type="Gene3D" id="2.30.40.10">
    <property type="entry name" value="Urease, subunit C, domain 1"/>
    <property type="match status" value="1"/>
</dbReference>
<evidence type="ECO:0000256" key="4">
    <source>
        <dbReference type="ARBA" id="ARBA00047720"/>
    </source>
</evidence>
<dbReference type="Gene3D" id="3.20.20.140">
    <property type="entry name" value="Metal-dependent hydrolases"/>
    <property type="match status" value="1"/>
</dbReference>
<protein>
    <recommendedName>
        <fullName evidence="2">adenine deaminase</fullName>
        <ecNumber evidence="2">3.5.4.2</ecNumber>
    </recommendedName>
</protein>
<dbReference type="Pfam" id="PF13382">
    <property type="entry name" value="Adenine_deam_C"/>
    <property type="match status" value="1"/>
</dbReference>
<evidence type="ECO:0000259" key="6">
    <source>
        <dbReference type="Pfam" id="PF13382"/>
    </source>
</evidence>
<dbReference type="Proteomes" id="UP000244240">
    <property type="component" value="Unassembled WGS sequence"/>
</dbReference>
<dbReference type="Pfam" id="PF01979">
    <property type="entry name" value="Amidohydro_1"/>
    <property type="match status" value="1"/>
</dbReference>
<dbReference type="InterPro" id="IPR006680">
    <property type="entry name" value="Amidohydro-rel"/>
</dbReference>
<dbReference type="InterPro" id="IPR026912">
    <property type="entry name" value="Adenine_deam_C"/>
</dbReference>
<keyword evidence="8" id="KW-1185">Reference proteome</keyword>
<evidence type="ECO:0000313" key="8">
    <source>
        <dbReference type="Proteomes" id="UP000244240"/>
    </source>
</evidence>